<dbReference type="Proteomes" id="UP000627166">
    <property type="component" value="Unassembled WGS sequence"/>
</dbReference>
<name>A0ABR8YN14_9CLOT</name>
<reference evidence="1 2" key="1">
    <citation type="submission" date="2020-08" db="EMBL/GenBank/DDBJ databases">
        <title>A Genomic Blueprint of the Chicken Gut Microbiome.</title>
        <authorList>
            <person name="Gilroy R."/>
            <person name="Ravi A."/>
            <person name="Getino M."/>
            <person name="Pursley I."/>
            <person name="Horton D.L."/>
            <person name="Alikhan N.-F."/>
            <person name="Baker D."/>
            <person name="Gharbi K."/>
            <person name="Hall N."/>
            <person name="Watson M."/>
            <person name="Adriaenssens E.M."/>
            <person name="Foster-Nyarko E."/>
            <person name="Jarju S."/>
            <person name="Secka A."/>
            <person name="Antonio M."/>
            <person name="Oren A."/>
            <person name="Chaudhuri R."/>
            <person name="La Ragione R.M."/>
            <person name="Hildebrand F."/>
            <person name="Pallen M.J."/>
        </authorList>
    </citation>
    <scope>NUCLEOTIDE SEQUENCE [LARGE SCALE GENOMIC DNA]</scope>
    <source>
        <strain evidence="1 2">N37</strain>
    </source>
</reference>
<proteinExistence type="predicted"/>
<keyword evidence="2" id="KW-1185">Reference proteome</keyword>
<comment type="caution">
    <text evidence="1">The sequence shown here is derived from an EMBL/GenBank/DDBJ whole genome shotgun (WGS) entry which is preliminary data.</text>
</comment>
<dbReference type="EMBL" id="JACSQB010000005">
    <property type="protein sequence ID" value="MBD8045522.1"/>
    <property type="molecule type" value="Genomic_DNA"/>
</dbReference>
<gene>
    <name evidence="1" type="ORF">H9637_00445</name>
</gene>
<sequence>MRKYYSVCDWLGNELFASNDEWEAVDWYDEHENGDGNTDLQLFVYDEEPIVPEETYDAFAYGHELTNKQLYCFHY</sequence>
<evidence type="ECO:0000313" key="1">
    <source>
        <dbReference type="EMBL" id="MBD8045522.1"/>
    </source>
</evidence>
<evidence type="ECO:0008006" key="3">
    <source>
        <dbReference type="Google" id="ProtNLM"/>
    </source>
</evidence>
<protein>
    <recommendedName>
        <fullName evidence="3">Phage protein</fullName>
    </recommendedName>
</protein>
<evidence type="ECO:0000313" key="2">
    <source>
        <dbReference type="Proteomes" id="UP000627166"/>
    </source>
</evidence>
<dbReference type="RefSeq" id="WP_191738383.1">
    <property type="nucleotide sequence ID" value="NZ_JACSQB010000005.1"/>
</dbReference>
<accession>A0ABR8YN14</accession>
<organism evidence="1 2">
    <name type="scientific">Clostridium faecium</name>
    <dbReference type="NCBI Taxonomy" id="2762223"/>
    <lineage>
        <taxon>Bacteria</taxon>
        <taxon>Bacillati</taxon>
        <taxon>Bacillota</taxon>
        <taxon>Clostridia</taxon>
        <taxon>Eubacteriales</taxon>
        <taxon>Clostridiaceae</taxon>
        <taxon>Clostridium</taxon>
    </lineage>
</organism>